<sequence length="568" mass="64234">MLLTTDEKQQKIRTTLAAFLQMFNIRTVSKGPDGKIQHGKVASDALKSVFETCPDMFEDLYFGDAFFAQLSPEKIFLARVFVDHCVGRDHEDTGTGEQRIEGASIPVVTSLAFWIQDGYNSLTIADDKTLGVEQDEERKKELILTEMLKLVVMLDYGDEIGRRKMFALVRNMLGRPTLPLDLLPGCLDVLRKLSLNERDLIRVVAEIVQDLRELDKDDDFNRAYQSQDAINSDGDASTTFGSKETGAFIPIFQELSTLCHNREEEQAAVNFAQITDIWVDWTDPSQVQPPNGRPGDTGGVGDPLEHFEMANDIIRELLKGEMPRDDRKVFVQMLGKLSIPDEVDVDKTRTLKLLMHTLNLRRPLYDTIANNAFQKFAANISKKFEKQLEDFDEAEYRKLEELKDLFDFLDEIIPEDDVVVSTDTTKKGKRRRSYSIGNTADGDTLPFLKAKLQTKKRRLATSDAEEPDFENTAATPTPTRTLPTRPPAWHPEVIIISSDSEDEPHEATSVARKLRPQVVSRTRKVKQEAILDVDIDSPLGEGTSIEVPYDSLFDDSDEEDEVNDLLEL</sequence>
<feature type="compositionally biased region" description="Acidic residues" evidence="7">
    <location>
        <begin position="552"/>
        <end position="568"/>
    </location>
</feature>
<reference evidence="9" key="1">
    <citation type="submission" date="2023-03" db="EMBL/GenBank/DDBJ databases">
        <title>Massive genome expansion in bonnet fungi (Mycena s.s.) driven by repeated elements and novel gene families across ecological guilds.</title>
        <authorList>
            <consortium name="Lawrence Berkeley National Laboratory"/>
            <person name="Harder C.B."/>
            <person name="Miyauchi S."/>
            <person name="Viragh M."/>
            <person name="Kuo A."/>
            <person name="Thoen E."/>
            <person name="Andreopoulos B."/>
            <person name="Lu D."/>
            <person name="Skrede I."/>
            <person name="Drula E."/>
            <person name="Henrissat B."/>
            <person name="Morin E."/>
            <person name="Kohler A."/>
            <person name="Barry K."/>
            <person name="LaButti K."/>
            <person name="Morin E."/>
            <person name="Salamov A."/>
            <person name="Lipzen A."/>
            <person name="Mereny Z."/>
            <person name="Hegedus B."/>
            <person name="Baldrian P."/>
            <person name="Stursova M."/>
            <person name="Weitz H."/>
            <person name="Taylor A."/>
            <person name="Grigoriev I.V."/>
            <person name="Nagy L.G."/>
            <person name="Martin F."/>
            <person name="Kauserud H."/>
        </authorList>
    </citation>
    <scope>NUCLEOTIDE SEQUENCE</scope>
    <source>
        <strain evidence="9">CBHHK067</strain>
    </source>
</reference>
<dbReference type="PANTHER" id="PTHR14418">
    <property type="entry name" value="CONDENSIN COMPLEX SUBUNIT 3-RELATED"/>
    <property type="match status" value="1"/>
</dbReference>
<dbReference type="GO" id="GO:0000793">
    <property type="term" value="C:condensed chromosome"/>
    <property type="evidence" value="ECO:0007669"/>
    <property type="project" value="TreeGrafter"/>
</dbReference>
<proteinExistence type="predicted"/>
<feature type="region of interest" description="Disordered" evidence="7">
    <location>
        <begin position="537"/>
        <end position="568"/>
    </location>
</feature>
<dbReference type="InterPro" id="IPR027165">
    <property type="entry name" value="CND3"/>
</dbReference>
<evidence type="ECO:0000313" key="9">
    <source>
        <dbReference type="EMBL" id="KAJ7678710.1"/>
    </source>
</evidence>
<dbReference type="PANTHER" id="PTHR14418:SF5">
    <property type="entry name" value="CONDENSIN COMPLEX SUBUNIT 3"/>
    <property type="match status" value="1"/>
</dbReference>
<protein>
    <recommendedName>
        <fullName evidence="8">Nuclear condensin complex subunit 3 C-terminal domain-containing protein</fullName>
    </recommendedName>
</protein>
<comment type="caution">
    <text evidence="9">The sequence shown here is derived from an EMBL/GenBank/DDBJ whole genome shotgun (WGS) entry which is preliminary data.</text>
</comment>
<dbReference type="EMBL" id="JARKIE010000132">
    <property type="protein sequence ID" value="KAJ7678710.1"/>
    <property type="molecule type" value="Genomic_DNA"/>
</dbReference>
<keyword evidence="4" id="KW-0498">Mitosis</keyword>
<dbReference type="InterPro" id="IPR025977">
    <property type="entry name" value="Cnd3_C"/>
</dbReference>
<dbReference type="Pfam" id="PF12719">
    <property type="entry name" value="Cnd3"/>
    <property type="match status" value="1"/>
</dbReference>
<dbReference type="AlphaFoldDB" id="A0AAD7D4W0"/>
<comment type="subcellular location">
    <subcellularLocation>
        <location evidence="1">Chromosome</location>
    </subcellularLocation>
</comment>
<keyword evidence="6" id="KW-0131">Cell cycle</keyword>
<organism evidence="9 10">
    <name type="scientific">Mycena rosella</name>
    <name type="common">Pink bonnet</name>
    <name type="synonym">Agaricus rosellus</name>
    <dbReference type="NCBI Taxonomy" id="1033263"/>
    <lineage>
        <taxon>Eukaryota</taxon>
        <taxon>Fungi</taxon>
        <taxon>Dikarya</taxon>
        <taxon>Basidiomycota</taxon>
        <taxon>Agaricomycotina</taxon>
        <taxon>Agaricomycetes</taxon>
        <taxon>Agaricomycetidae</taxon>
        <taxon>Agaricales</taxon>
        <taxon>Marasmiineae</taxon>
        <taxon>Mycenaceae</taxon>
        <taxon>Mycena</taxon>
    </lineage>
</organism>
<evidence type="ECO:0000256" key="5">
    <source>
        <dbReference type="ARBA" id="ARBA00023067"/>
    </source>
</evidence>
<evidence type="ECO:0000313" key="10">
    <source>
        <dbReference type="Proteomes" id="UP001221757"/>
    </source>
</evidence>
<dbReference type="GO" id="GO:0000796">
    <property type="term" value="C:condensin complex"/>
    <property type="evidence" value="ECO:0007669"/>
    <property type="project" value="InterPro"/>
</dbReference>
<keyword evidence="5" id="KW-0226">DNA condensation</keyword>
<feature type="region of interest" description="Disordered" evidence="7">
    <location>
        <begin position="456"/>
        <end position="487"/>
    </location>
</feature>
<gene>
    <name evidence="9" type="ORF">B0H17DRAFT_1334057</name>
</gene>
<evidence type="ECO:0000256" key="3">
    <source>
        <dbReference type="ARBA" id="ARBA00022618"/>
    </source>
</evidence>
<keyword evidence="3" id="KW-0132">Cell division</keyword>
<evidence type="ECO:0000256" key="1">
    <source>
        <dbReference type="ARBA" id="ARBA00004286"/>
    </source>
</evidence>
<dbReference type="GO" id="GO:0007076">
    <property type="term" value="P:mitotic chromosome condensation"/>
    <property type="evidence" value="ECO:0007669"/>
    <property type="project" value="InterPro"/>
</dbReference>
<feature type="compositionally biased region" description="Low complexity" evidence="7">
    <location>
        <begin position="472"/>
        <end position="483"/>
    </location>
</feature>
<name>A0AAD7D4W0_MYCRO</name>
<evidence type="ECO:0000256" key="7">
    <source>
        <dbReference type="SAM" id="MobiDB-lite"/>
    </source>
</evidence>
<dbReference type="Proteomes" id="UP001221757">
    <property type="component" value="Unassembled WGS sequence"/>
</dbReference>
<evidence type="ECO:0000256" key="2">
    <source>
        <dbReference type="ARBA" id="ARBA00022454"/>
    </source>
</evidence>
<keyword evidence="2" id="KW-0158">Chromosome</keyword>
<accession>A0AAD7D4W0</accession>
<feature type="domain" description="Nuclear condensin complex subunit 3 C-terminal" evidence="8">
    <location>
        <begin position="247"/>
        <end position="339"/>
    </location>
</feature>
<evidence type="ECO:0000256" key="6">
    <source>
        <dbReference type="ARBA" id="ARBA00023306"/>
    </source>
</evidence>
<dbReference type="GO" id="GO:0051301">
    <property type="term" value="P:cell division"/>
    <property type="evidence" value="ECO:0007669"/>
    <property type="project" value="UniProtKB-KW"/>
</dbReference>
<evidence type="ECO:0000256" key="4">
    <source>
        <dbReference type="ARBA" id="ARBA00022776"/>
    </source>
</evidence>
<keyword evidence="10" id="KW-1185">Reference proteome</keyword>
<evidence type="ECO:0000259" key="8">
    <source>
        <dbReference type="Pfam" id="PF12719"/>
    </source>
</evidence>